<protein>
    <submittedName>
        <fullName evidence="1">Uncharacterized protein</fullName>
    </submittedName>
</protein>
<dbReference type="AlphaFoldDB" id="A0A2P2N9G0"/>
<reference evidence="1" key="1">
    <citation type="submission" date="2018-02" db="EMBL/GenBank/DDBJ databases">
        <title>Rhizophora mucronata_Transcriptome.</title>
        <authorList>
            <person name="Meera S.P."/>
            <person name="Sreeshan A."/>
            <person name="Augustine A."/>
        </authorList>
    </citation>
    <scope>NUCLEOTIDE SEQUENCE</scope>
    <source>
        <tissue evidence="1">Leaf</tissue>
    </source>
</reference>
<dbReference type="EMBL" id="GGEC01058627">
    <property type="protein sequence ID" value="MBX39111.1"/>
    <property type="molecule type" value="Transcribed_RNA"/>
</dbReference>
<name>A0A2P2N9G0_RHIMU</name>
<sequence>MHVSLVCHHNGFHADISLEYVITISVKVSEIYLRVIPTKRA</sequence>
<evidence type="ECO:0000313" key="1">
    <source>
        <dbReference type="EMBL" id="MBX39111.1"/>
    </source>
</evidence>
<organism evidence="1">
    <name type="scientific">Rhizophora mucronata</name>
    <name type="common">Asiatic mangrove</name>
    <dbReference type="NCBI Taxonomy" id="61149"/>
    <lineage>
        <taxon>Eukaryota</taxon>
        <taxon>Viridiplantae</taxon>
        <taxon>Streptophyta</taxon>
        <taxon>Embryophyta</taxon>
        <taxon>Tracheophyta</taxon>
        <taxon>Spermatophyta</taxon>
        <taxon>Magnoliopsida</taxon>
        <taxon>eudicotyledons</taxon>
        <taxon>Gunneridae</taxon>
        <taxon>Pentapetalae</taxon>
        <taxon>rosids</taxon>
        <taxon>fabids</taxon>
        <taxon>Malpighiales</taxon>
        <taxon>Rhizophoraceae</taxon>
        <taxon>Rhizophora</taxon>
    </lineage>
</organism>
<proteinExistence type="predicted"/>
<accession>A0A2P2N9G0</accession>